<protein>
    <submittedName>
        <fullName evidence="3">VWA domain-containing protein</fullName>
    </submittedName>
</protein>
<gene>
    <name evidence="3" type="ORF">ENK01_02145</name>
</gene>
<dbReference type="Pfam" id="PF00092">
    <property type="entry name" value="VWA"/>
    <property type="match status" value="1"/>
</dbReference>
<accession>A0A7V5NWV3</accession>
<dbReference type="CDD" id="cd00198">
    <property type="entry name" value="vWFA"/>
    <property type="match status" value="1"/>
</dbReference>
<evidence type="ECO:0000256" key="1">
    <source>
        <dbReference type="SAM" id="Phobius"/>
    </source>
</evidence>
<dbReference type="Proteomes" id="UP000885806">
    <property type="component" value="Unassembled WGS sequence"/>
</dbReference>
<evidence type="ECO:0000259" key="2">
    <source>
        <dbReference type="PROSITE" id="PS50234"/>
    </source>
</evidence>
<organism evidence="3">
    <name type="scientific">Hellea balneolensis</name>
    <dbReference type="NCBI Taxonomy" id="287478"/>
    <lineage>
        <taxon>Bacteria</taxon>
        <taxon>Pseudomonadati</taxon>
        <taxon>Pseudomonadota</taxon>
        <taxon>Alphaproteobacteria</taxon>
        <taxon>Maricaulales</taxon>
        <taxon>Robiginitomaculaceae</taxon>
        <taxon>Hellea</taxon>
    </lineage>
</organism>
<dbReference type="EMBL" id="DROP01000147">
    <property type="protein sequence ID" value="HHI88729.1"/>
    <property type="molecule type" value="Genomic_DNA"/>
</dbReference>
<proteinExistence type="predicted"/>
<keyword evidence="1" id="KW-0472">Membrane</keyword>
<reference evidence="3" key="1">
    <citation type="journal article" date="2020" name="mSystems">
        <title>Genome- and Community-Level Interaction Insights into Carbon Utilization and Element Cycling Functions of Hydrothermarchaeota in Hydrothermal Sediment.</title>
        <authorList>
            <person name="Zhou Z."/>
            <person name="Liu Y."/>
            <person name="Xu W."/>
            <person name="Pan J."/>
            <person name="Luo Z.H."/>
            <person name="Li M."/>
        </authorList>
    </citation>
    <scope>NUCLEOTIDE SEQUENCE [LARGE SCALE GENOMIC DNA]</scope>
    <source>
        <strain evidence="3">HyVt-538</strain>
    </source>
</reference>
<keyword evidence="1" id="KW-1133">Transmembrane helix</keyword>
<comment type="caution">
    <text evidence="3">The sequence shown here is derived from an EMBL/GenBank/DDBJ whole genome shotgun (WGS) entry which is preliminary data.</text>
</comment>
<dbReference type="AlphaFoldDB" id="A0A7V5NWV3"/>
<dbReference type="PROSITE" id="PS50234">
    <property type="entry name" value="VWFA"/>
    <property type="match status" value="1"/>
</dbReference>
<sequence length="385" mass="42783">MGAFRQYWHDRSGQFAVFWALVVSSVLVAAGAAYDLTIAQTAKQKAQNIADSMALMAAVKLRDNGQVLPKTDTQGYVDGRAYNLGDLGLSISPYIKGLGGKTTDNWLTITYDQTNKQLTARVTGKTITPFMSMFGHDFVTLNASSTVKYDQQELNNSLSLALVLDTSGSMWYYDETNTKREDAMEAAALDLMHNLKDLVADQETNGRILRTGIIPYYSQIWWSKVVNMKWGTVSDYAITSLYEGGGTNSGSSMWLADQWMANETAYHQAETGRDNPKKYVILMTDGANNYPSYDTTTLAACDSLKAQGVIVYTIGYALNHQTYGSPNYWDTYTPPQWEIDRARNLLQNCASGPEYFKTTDNSTDLNQIFQGIGADIAQNFLRIAH</sequence>
<feature type="transmembrane region" description="Helical" evidence="1">
    <location>
        <begin position="12"/>
        <end position="34"/>
    </location>
</feature>
<dbReference type="Gene3D" id="3.40.50.410">
    <property type="entry name" value="von Willebrand factor, type A domain"/>
    <property type="match status" value="1"/>
</dbReference>
<name>A0A7V5NWV3_9PROT</name>
<keyword evidence="1" id="KW-0812">Transmembrane</keyword>
<dbReference type="InterPro" id="IPR002035">
    <property type="entry name" value="VWF_A"/>
</dbReference>
<evidence type="ECO:0000313" key="3">
    <source>
        <dbReference type="EMBL" id="HHI88729.1"/>
    </source>
</evidence>
<feature type="domain" description="VWFA" evidence="2">
    <location>
        <begin position="159"/>
        <end position="372"/>
    </location>
</feature>
<dbReference type="InterPro" id="IPR036465">
    <property type="entry name" value="vWFA_dom_sf"/>
</dbReference>
<dbReference type="SUPFAM" id="SSF53300">
    <property type="entry name" value="vWA-like"/>
    <property type="match status" value="1"/>
</dbReference>